<dbReference type="InterPro" id="IPR011990">
    <property type="entry name" value="TPR-like_helical_dom_sf"/>
</dbReference>
<dbReference type="AlphaFoldDB" id="A0A380YL90"/>
<evidence type="ECO:0000313" key="5">
    <source>
        <dbReference type="EMBL" id="RYT73199.1"/>
    </source>
</evidence>
<protein>
    <submittedName>
        <fullName evidence="4">Tetratricopeptide repeat protein</fullName>
    </submittedName>
    <submittedName>
        <fullName evidence="6">WD40-like Beta Propeller Repeat</fullName>
    </submittedName>
</protein>
<proteinExistence type="predicted"/>
<name>A0A380YL90_9BACE</name>
<dbReference type="EMBL" id="VVZX01000013">
    <property type="protein sequence ID" value="KAA5273559.1"/>
    <property type="molecule type" value="Genomic_DNA"/>
</dbReference>
<dbReference type="Proteomes" id="UP000335496">
    <property type="component" value="Unassembled WGS sequence"/>
</dbReference>
<feature type="signal peptide" evidence="3">
    <location>
        <begin position="1"/>
        <end position="20"/>
    </location>
</feature>
<dbReference type="EMBL" id="UFSX01000001">
    <property type="protein sequence ID" value="SUV28658.1"/>
    <property type="molecule type" value="Genomic_DNA"/>
</dbReference>
<evidence type="ECO:0000256" key="1">
    <source>
        <dbReference type="PROSITE-ProRule" id="PRU00339"/>
    </source>
</evidence>
<evidence type="ECO:0000313" key="8">
    <source>
        <dbReference type="Proteomes" id="UP000291917"/>
    </source>
</evidence>
<feature type="repeat" description="TPR" evidence="1">
    <location>
        <begin position="19"/>
        <end position="52"/>
    </location>
</feature>
<dbReference type="OrthoDB" id="1110381at2"/>
<dbReference type="STRING" id="483216.BACEGG_01469"/>
<evidence type="ECO:0000313" key="6">
    <source>
        <dbReference type="EMBL" id="SUV28658.1"/>
    </source>
</evidence>
<reference evidence="4 9" key="2">
    <citation type="journal article" date="2019" name="Nat. Med.">
        <title>A library of human gut bacterial isolates paired with longitudinal multiomics data enables mechanistic microbiome research.</title>
        <authorList>
            <person name="Poyet M."/>
            <person name="Groussin M."/>
            <person name="Gibbons S.M."/>
            <person name="Avila-Pacheco J."/>
            <person name="Jiang X."/>
            <person name="Kearney S.M."/>
            <person name="Perrotta A.R."/>
            <person name="Berdy B."/>
            <person name="Zhao S."/>
            <person name="Lieberman T.D."/>
            <person name="Swanson P.K."/>
            <person name="Smith M."/>
            <person name="Roesemann S."/>
            <person name="Alexander J.E."/>
            <person name="Rich S.A."/>
            <person name="Livny J."/>
            <person name="Vlamakis H."/>
            <person name="Clish C."/>
            <person name="Bullock K."/>
            <person name="Deik A."/>
            <person name="Scott J."/>
            <person name="Pierce K.A."/>
            <person name="Xavier R.J."/>
            <person name="Alm E.J."/>
        </authorList>
    </citation>
    <scope>NUCLEOTIDE SEQUENCE [LARGE SCALE GENOMIC DNA]</scope>
    <source>
        <strain evidence="4 9">BIOML-A1</strain>
    </source>
</reference>
<reference evidence="5 8" key="3">
    <citation type="journal article" date="2019" name="Science, e1252229">
        <title>Invertible promoters mediate bacterial phase variation, antibiotic resistance, and host adaptation in the gut.</title>
        <authorList>
            <person name="Jiang X."/>
            <person name="Hall A.B."/>
            <person name="Arthur T.D."/>
            <person name="Plichta D.R."/>
            <person name="Covington C.T."/>
            <person name="Poyet M."/>
            <person name="Crothers J."/>
            <person name="Moses P.L."/>
            <person name="Tolonen A.C."/>
            <person name="Vlamakis H."/>
            <person name="Alm E.J."/>
            <person name="Xavier R.J."/>
        </authorList>
    </citation>
    <scope>NUCLEOTIDE SEQUENCE [LARGE SCALE GENOMIC DNA]</scope>
    <source>
        <strain evidence="5">Bj_0095</strain>
        <strain evidence="8">bj_0095</strain>
    </source>
</reference>
<feature type="chain" id="PRO_5044586723" evidence="3">
    <location>
        <begin position="21"/>
        <end position="476"/>
    </location>
</feature>
<dbReference type="Gene3D" id="1.25.40.10">
    <property type="entry name" value="Tetratricopeptide repeat domain"/>
    <property type="match status" value="1"/>
</dbReference>
<dbReference type="Pfam" id="PF13432">
    <property type="entry name" value="TPR_16"/>
    <property type="match status" value="1"/>
</dbReference>
<dbReference type="Proteomes" id="UP000254424">
    <property type="component" value="Unassembled WGS sequence"/>
</dbReference>
<feature type="coiled-coil region" evidence="2">
    <location>
        <begin position="410"/>
        <end position="473"/>
    </location>
</feature>
<reference evidence="6 7" key="1">
    <citation type="submission" date="2018-06" db="EMBL/GenBank/DDBJ databases">
        <authorList>
            <consortium name="Pathogen Informatics"/>
            <person name="Doyle S."/>
        </authorList>
    </citation>
    <scope>NUCLEOTIDE SEQUENCE [LARGE SCALE GENOMIC DNA]</scope>
    <source>
        <strain evidence="6 7">NCTC11155</strain>
    </source>
</reference>
<dbReference type="EMBL" id="RCXL01000014">
    <property type="protein sequence ID" value="RYT73199.1"/>
    <property type="molecule type" value="Genomic_DNA"/>
</dbReference>
<sequence length="476" mass="55088">MKKKYILLLLLGFFGMNISAQTLTQAKALYEKGQYDQAKPAFKKFVKSQPNNGSYNLWYGVCCLNTGEAEEAIKYLETAVKRRAAGGQLYLAQAYNATYRFEDAVNTFEEYIAELTKRRRPTAEAEKLLEKSKANLRMLKGVEEVCFIDSFVVDKKDFLKAYKISPESGKLFMYDTYFKNSNGKGGTVYETELGNKIYYSELQKDSTLNILSRNKMMDEWGKGNMLPGSINESMNANYPYVLADGITIYYAADGPASMGNYDIFVTRYNMNTDTYLAPENVGMPFNSPYNDYMYVIDEFNNLGWFASDRYQPEDKVCIYVFIPASSKQVYNYENMDKGKLIKLAQLHSIKDTWTDENLVADAQSRLQKVMQEKPEIKKHHEFEFVIDDQHIYHYATDFRSPQAKAQFKKYLQLKESYHQQQSKLENIRTQYSRANQNEKAQMAPAILDLEKRVQQLATEIDQSVIQVRKLEKQTIK</sequence>
<keyword evidence="1" id="KW-0802">TPR repeat</keyword>
<gene>
    <name evidence="5" type="ORF">EAJ03_10030</name>
    <name evidence="4" type="ORF">F2Z23_10620</name>
    <name evidence="6" type="ORF">NCTC11155_00610</name>
</gene>
<evidence type="ECO:0000256" key="2">
    <source>
        <dbReference type="SAM" id="Coils"/>
    </source>
</evidence>
<accession>A0A380YL90</accession>
<evidence type="ECO:0000256" key="3">
    <source>
        <dbReference type="SAM" id="SignalP"/>
    </source>
</evidence>
<dbReference type="PROSITE" id="PS50005">
    <property type="entry name" value="TPR"/>
    <property type="match status" value="1"/>
</dbReference>
<organism evidence="6 7">
    <name type="scientific">Bacteroides eggerthii</name>
    <dbReference type="NCBI Taxonomy" id="28111"/>
    <lineage>
        <taxon>Bacteria</taxon>
        <taxon>Pseudomonadati</taxon>
        <taxon>Bacteroidota</taxon>
        <taxon>Bacteroidia</taxon>
        <taxon>Bacteroidales</taxon>
        <taxon>Bacteroidaceae</taxon>
        <taxon>Bacteroides</taxon>
    </lineage>
</organism>
<evidence type="ECO:0000313" key="7">
    <source>
        <dbReference type="Proteomes" id="UP000254424"/>
    </source>
</evidence>
<keyword evidence="2" id="KW-0175">Coiled coil</keyword>
<keyword evidence="3" id="KW-0732">Signal</keyword>
<evidence type="ECO:0000313" key="9">
    <source>
        <dbReference type="Proteomes" id="UP000335496"/>
    </source>
</evidence>
<dbReference type="GeneID" id="93070550"/>
<dbReference type="SUPFAM" id="SSF48452">
    <property type="entry name" value="TPR-like"/>
    <property type="match status" value="1"/>
</dbReference>
<dbReference type="InterPro" id="IPR019734">
    <property type="entry name" value="TPR_rpt"/>
</dbReference>
<keyword evidence="9" id="KW-1185">Reference proteome</keyword>
<evidence type="ECO:0000313" key="4">
    <source>
        <dbReference type="EMBL" id="KAA5273559.1"/>
    </source>
</evidence>
<dbReference type="Proteomes" id="UP000291917">
    <property type="component" value="Unassembled WGS sequence"/>
</dbReference>
<dbReference type="RefSeq" id="WP_004289765.1">
    <property type="nucleotide sequence ID" value="NZ_CABKNQ010000019.1"/>
</dbReference>